<sequence length="634" mass="74167">MYSIIQNIFSNNIELSKDCAVVIENLTEHKVDTCKLLCALNKFGQVVHIQQIKTHLLVIYEQAQQASTARKIKTLKINEACLVIRQWFKYYEGDIIENTTFYYGQEIKIIPNQLQYQIECDYNDALIKLVKDEQYEINIEVCDDYVILSFNKLDYLQIFQEFNPRIPVEQVIVSRNQYNVEDCISSINYGNEYFYIFNNRMEAENYLIEDCHRIQMNSSQSFYQADLDQMKIINEYISCNDVFFKRVIDFNIEKNSMSSLSANSELIQTSNNSEDILVDDQDFSQTELQDDKLQQYNYIEDIWQSQQLENKVKKQYNQQKKQTKQQSKQQLKRQKTPTIVTCQIASSDTQWQLNSLANDLVPQQQLVSVPEILVAVDQDFSAQQIPECDLIQVETQWFCNYSKLKSVQQIDTYHQKIQLGFSSVADFYSDIADHNVYFTPSQLLQTSDLQKRAIGNFAWTHCPDMLLCVLYGADVQFLVFKNAYYKSVFSRCVFKLKLRFSELSAENARFVAEISRQILQVLSFKRIFVLDWVRFGSPRGAIQTAPDQVPITNWSGVEWEVPVDLFAPVPLQQVFNAVEVKTNNIEQLTEFLERKLLLYKSEFVEQIVKNGEDAFTIICKKDFTQMVQFALTYQ</sequence>
<gene>
    <name evidence="2" type="ORF">HINF_LOCUS12394</name>
    <name evidence="3" type="ORF">HINF_LOCUS54769</name>
</gene>
<dbReference type="EMBL" id="CATOUU010000321">
    <property type="protein sequence ID" value="CAI9924749.1"/>
    <property type="molecule type" value="Genomic_DNA"/>
</dbReference>
<evidence type="ECO:0000313" key="4">
    <source>
        <dbReference type="Proteomes" id="UP001642409"/>
    </source>
</evidence>
<reference evidence="2" key="1">
    <citation type="submission" date="2023-06" db="EMBL/GenBank/DDBJ databases">
        <authorList>
            <person name="Kurt Z."/>
        </authorList>
    </citation>
    <scope>NUCLEOTIDE SEQUENCE</scope>
</reference>
<evidence type="ECO:0000313" key="3">
    <source>
        <dbReference type="EMBL" id="CAL6070752.1"/>
    </source>
</evidence>
<protein>
    <submittedName>
        <fullName evidence="3">Hypothetical_protein</fullName>
    </submittedName>
</protein>
<evidence type="ECO:0000256" key="1">
    <source>
        <dbReference type="SAM" id="Coils"/>
    </source>
</evidence>
<keyword evidence="1" id="KW-0175">Coiled coil</keyword>
<dbReference type="EMBL" id="CAXDID020000286">
    <property type="protein sequence ID" value="CAL6070752.1"/>
    <property type="molecule type" value="Genomic_DNA"/>
</dbReference>
<accession>A0AA86NSB9</accession>
<dbReference type="Proteomes" id="UP001642409">
    <property type="component" value="Unassembled WGS sequence"/>
</dbReference>
<evidence type="ECO:0000313" key="2">
    <source>
        <dbReference type="EMBL" id="CAI9924749.1"/>
    </source>
</evidence>
<dbReference type="AlphaFoldDB" id="A0AA86NSB9"/>
<comment type="caution">
    <text evidence="2">The sequence shown here is derived from an EMBL/GenBank/DDBJ whole genome shotgun (WGS) entry which is preliminary data.</text>
</comment>
<feature type="coiled-coil region" evidence="1">
    <location>
        <begin position="305"/>
        <end position="333"/>
    </location>
</feature>
<name>A0AA86NSB9_9EUKA</name>
<proteinExistence type="predicted"/>
<reference evidence="3 4" key="2">
    <citation type="submission" date="2024-07" db="EMBL/GenBank/DDBJ databases">
        <authorList>
            <person name="Akdeniz Z."/>
        </authorList>
    </citation>
    <scope>NUCLEOTIDE SEQUENCE [LARGE SCALE GENOMIC DNA]</scope>
</reference>
<keyword evidence="4" id="KW-1185">Reference proteome</keyword>
<organism evidence="2">
    <name type="scientific">Hexamita inflata</name>
    <dbReference type="NCBI Taxonomy" id="28002"/>
    <lineage>
        <taxon>Eukaryota</taxon>
        <taxon>Metamonada</taxon>
        <taxon>Diplomonadida</taxon>
        <taxon>Hexamitidae</taxon>
        <taxon>Hexamitinae</taxon>
        <taxon>Hexamita</taxon>
    </lineage>
</organism>